<dbReference type="GeneID" id="25253675"/>
<name>U6L6Z6_EIMTE</name>
<evidence type="ECO:0000313" key="10">
    <source>
        <dbReference type="Proteomes" id="UP000030747"/>
    </source>
</evidence>
<feature type="compositionally biased region" description="Acidic residues" evidence="6">
    <location>
        <begin position="131"/>
        <end position="147"/>
    </location>
</feature>
<dbReference type="VEuPathDB" id="ToxoDB:ETH2_1213800"/>
<evidence type="ECO:0000256" key="7">
    <source>
        <dbReference type="SAM" id="Phobius"/>
    </source>
</evidence>
<feature type="transmembrane region" description="Helical" evidence="7">
    <location>
        <begin position="41"/>
        <end position="64"/>
    </location>
</feature>
<evidence type="ECO:0000259" key="8">
    <source>
        <dbReference type="PROSITE" id="PS50922"/>
    </source>
</evidence>
<dbReference type="PANTHER" id="PTHR12560:SF0">
    <property type="entry name" value="LD18904P"/>
    <property type="match status" value="1"/>
</dbReference>
<evidence type="ECO:0000256" key="3">
    <source>
        <dbReference type="ARBA" id="ARBA00022989"/>
    </source>
</evidence>
<evidence type="ECO:0000256" key="2">
    <source>
        <dbReference type="ARBA" id="ARBA00022692"/>
    </source>
</evidence>
<evidence type="ECO:0000256" key="6">
    <source>
        <dbReference type="SAM" id="MobiDB-lite"/>
    </source>
</evidence>
<dbReference type="RefSeq" id="XP_013234310.1">
    <property type="nucleotide sequence ID" value="XM_013378856.1"/>
</dbReference>
<evidence type="ECO:0000256" key="1">
    <source>
        <dbReference type="ARBA" id="ARBA00004141"/>
    </source>
</evidence>
<dbReference type="Proteomes" id="UP000030747">
    <property type="component" value="Unassembled WGS sequence"/>
</dbReference>
<feature type="region of interest" description="Disordered" evidence="6">
    <location>
        <begin position="128"/>
        <end position="159"/>
    </location>
</feature>
<dbReference type="PROSITE" id="PS50922">
    <property type="entry name" value="TLC"/>
    <property type="match status" value="1"/>
</dbReference>
<dbReference type="GO" id="GO:0046513">
    <property type="term" value="P:ceramide biosynthetic process"/>
    <property type="evidence" value="ECO:0007669"/>
    <property type="project" value="InterPro"/>
</dbReference>
<sequence>MAPAAHAAAGRPLVVLLLHDAADVFLYLSKSLHYSRVGSGAVELSFCVFVVVYFATRLLIFPFYCVKPTLNTQLIRALTQDFVESRWRIPGGLVLPWFLVVLQVLHIYWFWCIIRMAVGLITAVRNGSREDCEDVRSEDEDEGENESEEGKAAAAKKQQ</sequence>
<keyword evidence="10" id="KW-1185">Reference proteome</keyword>
<dbReference type="VEuPathDB" id="ToxoDB:ETH_00022815"/>
<comment type="subcellular location">
    <subcellularLocation>
        <location evidence="1">Membrane</location>
        <topology evidence="1">Multi-pass membrane protein</topology>
    </subcellularLocation>
</comment>
<dbReference type="InterPro" id="IPR016439">
    <property type="entry name" value="Lag1/Lac1-like"/>
</dbReference>
<accession>U6L6Z6</accession>
<dbReference type="InterPro" id="IPR006634">
    <property type="entry name" value="TLC-dom"/>
</dbReference>
<dbReference type="GO" id="GO:0016020">
    <property type="term" value="C:membrane"/>
    <property type="evidence" value="ECO:0007669"/>
    <property type="project" value="UniProtKB-SubCell"/>
</dbReference>
<keyword evidence="4 5" id="KW-0472">Membrane</keyword>
<reference evidence="9" key="1">
    <citation type="submission" date="2013-10" db="EMBL/GenBank/DDBJ databases">
        <title>Genomic analysis of the causative agents of coccidiosis in chickens.</title>
        <authorList>
            <person name="Reid A.J."/>
            <person name="Blake D."/>
            <person name="Billington K."/>
            <person name="Browne H."/>
            <person name="Dunn M."/>
            <person name="Hung S."/>
            <person name="Kawahara F."/>
            <person name="Miranda-Saavedra D."/>
            <person name="Mourier T."/>
            <person name="Nagra H."/>
            <person name="Otto T.D."/>
            <person name="Rawlings N."/>
            <person name="Sanchez A."/>
            <person name="Sanders M."/>
            <person name="Subramaniam C."/>
            <person name="Tay Y."/>
            <person name="Dear P."/>
            <person name="Doerig C."/>
            <person name="Gruber A."/>
            <person name="Parkinson J."/>
            <person name="Shirley M."/>
            <person name="Wan K.L."/>
            <person name="Berriman M."/>
            <person name="Tomley F."/>
            <person name="Pain A."/>
        </authorList>
    </citation>
    <scope>NUCLEOTIDE SEQUENCE [LARGE SCALE GENOMIC DNA]</scope>
    <source>
        <strain evidence="9">Houghton</strain>
    </source>
</reference>
<evidence type="ECO:0000313" key="9">
    <source>
        <dbReference type="EMBL" id="CDJ43560.1"/>
    </source>
</evidence>
<keyword evidence="2 5" id="KW-0812">Transmembrane</keyword>
<feature type="domain" description="TLC" evidence="8">
    <location>
        <begin position="1"/>
        <end position="122"/>
    </location>
</feature>
<dbReference type="Pfam" id="PF03798">
    <property type="entry name" value="TRAM_LAG1_CLN8"/>
    <property type="match status" value="1"/>
</dbReference>
<feature type="transmembrane region" description="Helical" evidence="7">
    <location>
        <begin position="12"/>
        <end position="29"/>
    </location>
</feature>
<dbReference type="AlphaFoldDB" id="U6L6Z6"/>
<dbReference type="PANTHER" id="PTHR12560">
    <property type="entry name" value="LONGEVITY ASSURANCE FACTOR 1 LAG1"/>
    <property type="match status" value="1"/>
</dbReference>
<evidence type="ECO:0000256" key="4">
    <source>
        <dbReference type="ARBA" id="ARBA00023136"/>
    </source>
</evidence>
<organism evidence="9 10">
    <name type="scientific">Eimeria tenella</name>
    <name type="common">Coccidian parasite</name>
    <dbReference type="NCBI Taxonomy" id="5802"/>
    <lineage>
        <taxon>Eukaryota</taxon>
        <taxon>Sar</taxon>
        <taxon>Alveolata</taxon>
        <taxon>Apicomplexa</taxon>
        <taxon>Conoidasida</taxon>
        <taxon>Coccidia</taxon>
        <taxon>Eucoccidiorida</taxon>
        <taxon>Eimeriorina</taxon>
        <taxon>Eimeriidae</taxon>
        <taxon>Eimeria</taxon>
    </lineage>
</organism>
<feature type="transmembrane region" description="Helical" evidence="7">
    <location>
        <begin position="94"/>
        <end position="118"/>
    </location>
</feature>
<keyword evidence="3 7" id="KW-1133">Transmembrane helix</keyword>
<gene>
    <name evidence="9" type="ORF">ETH_00022815</name>
</gene>
<evidence type="ECO:0000256" key="5">
    <source>
        <dbReference type="PROSITE-ProRule" id="PRU00205"/>
    </source>
</evidence>
<reference evidence="9" key="2">
    <citation type="submission" date="2013-10" db="EMBL/GenBank/DDBJ databases">
        <authorList>
            <person name="Aslett M."/>
        </authorList>
    </citation>
    <scope>NUCLEOTIDE SEQUENCE [LARGE SCALE GENOMIC DNA]</scope>
    <source>
        <strain evidence="9">Houghton</strain>
    </source>
</reference>
<dbReference type="OrthoDB" id="537032at2759"/>
<dbReference type="EMBL" id="HG675864">
    <property type="protein sequence ID" value="CDJ43560.1"/>
    <property type="molecule type" value="Genomic_DNA"/>
</dbReference>
<dbReference type="GO" id="GO:0050291">
    <property type="term" value="F:sphingosine N-acyltransferase activity"/>
    <property type="evidence" value="ECO:0007669"/>
    <property type="project" value="InterPro"/>
</dbReference>
<protein>
    <recommendedName>
        <fullName evidence="8">TLC domain-containing protein</fullName>
    </recommendedName>
</protein>
<proteinExistence type="predicted"/>